<sequence>MSKDRGLTPEHIRALRLEKPKQRDRDFAQVHGISEAELVAAYVGHGVTPVVADLDQLMEAAMQLGEVMALTRNQSCVHEKVGQYGNYRRGPHAGMIFNGDIDLRFFPSHWKHAFFVEREMGDSLRRSIQVFDAAGDAVHKIFLRDEAFIPAWDAAKARLALPNPSDVLEVGARKPTQGPKVDLNKVDELRSAWSRMTDTHQFMRITSDLKINRLGAYHMAGAPFARRLVVDALDQALQGAQAQGIEIMVFTGNMGCIQIHSGPIETLQSMGPWQNVMDPRFNLHLRLDHIAEVWAVDKSSVDGPAISVEAFDAEGMLICQLFGVGGKNSHRPAWNTLVEGLQPLEAVDA</sequence>
<comment type="caution">
    <text evidence="2">The sequence shown here is derived from an EMBL/GenBank/DDBJ whole genome shotgun (WGS) entry which is preliminary data.</text>
</comment>
<gene>
    <name evidence="2" type="ORF">GG681_16330</name>
</gene>
<evidence type="ECO:0000313" key="3">
    <source>
        <dbReference type="Proteomes" id="UP000436694"/>
    </source>
</evidence>
<dbReference type="Pfam" id="PF05171">
    <property type="entry name" value="HemS"/>
    <property type="match status" value="2"/>
</dbReference>
<dbReference type="RefSeq" id="WP_153549111.1">
    <property type="nucleotide sequence ID" value="NZ_WIXK01000012.1"/>
</dbReference>
<keyword evidence="3" id="KW-1185">Reference proteome</keyword>
<reference evidence="2 3" key="1">
    <citation type="submission" date="2019-10" db="EMBL/GenBank/DDBJ databases">
        <title>Epibacterium sp. nov., isolated from seawater.</title>
        <authorList>
            <person name="Zhang X."/>
            <person name="Li N."/>
        </authorList>
    </citation>
    <scope>NUCLEOTIDE SEQUENCE [LARGE SCALE GENOMIC DNA]</scope>
    <source>
        <strain evidence="2 3">SM1969</strain>
    </source>
</reference>
<dbReference type="InterPro" id="IPR053733">
    <property type="entry name" value="Heme_Transport_Util_sf"/>
</dbReference>
<name>A0A844ANK1_9RHOB</name>
<evidence type="ECO:0000259" key="1">
    <source>
        <dbReference type="Pfam" id="PF05171"/>
    </source>
</evidence>
<dbReference type="GO" id="GO:0006826">
    <property type="term" value="P:iron ion transport"/>
    <property type="evidence" value="ECO:0007669"/>
    <property type="project" value="InterPro"/>
</dbReference>
<dbReference type="Gene3D" id="3.40.1570.10">
    <property type="entry name" value="HemS/ChuS/ChuX like domains"/>
    <property type="match status" value="2"/>
</dbReference>
<accession>A0A844ANK1</accession>
<dbReference type="Proteomes" id="UP000436694">
    <property type="component" value="Unassembled WGS sequence"/>
</dbReference>
<dbReference type="AlphaFoldDB" id="A0A844ANK1"/>
<dbReference type="InterPro" id="IPR007845">
    <property type="entry name" value="HemS/ChuX_dom"/>
</dbReference>
<dbReference type="SUPFAM" id="SSF144064">
    <property type="entry name" value="Heme iron utilization protein-like"/>
    <property type="match status" value="1"/>
</dbReference>
<dbReference type="EMBL" id="WIXK01000012">
    <property type="protein sequence ID" value="MQY44215.1"/>
    <property type="molecule type" value="Genomic_DNA"/>
</dbReference>
<proteinExistence type="predicted"/>
<evidence type="ECO:0000313" key="2">
    <source>
        <dbReference type="EMBL" id="MQY44215.1"/>
    </source>
</evidence>
<feature type="domain" description="Haemin-degrading HemS/ChuX" evidence="1">
    <location>
        <begin position="32"/>
        <end position="158"/>
    </location>
</feature>
<protein>
    <submittedName>
        <fullName evidence="2">Hemin-degrading factor</fullName>
    </submittedName>
</protein>
<dbReference type="CDD" id="cd16831">
    <property type="entry name" value="HemS-like_C"/>
    <property type="match status" value="1"/>
</dbReference>
<organism evidence="2 3">
    <name type="scientific">Tritonibacter aquimaris</name>
    <dbReference type="NCBI Taxonomy" id="2663379"/>
    <lineage>
        <taxon>Bacteria</taxon>
        <taxon>Pseudomonadati</taxon>
        <taxon>Pseudomonadota</taxon>
        <taxon>Alphaproteobacteria</taxon>
        <taxon>Rhodobacterales</taxon>
        <taxon>Paracoccaceae</taxon>
        <taxon>Tritonibacter</taxon>
    </lineage>
</organism>
<dbReference type="CDD" id="cd16830">
    <property type="entry name" value="HemS-like_N"/>
    <property type="match status" value="1"/>
</dbReference>
<feature type="domain" description="Haemin-degrading HemS/ChuX" evidence="1">
    <location>
        <begin position="210"/>
        <end position="341"/>
    </location>
</feature>